<gene>
    <name evidence="13" type="primary">SHO1</name>
    <name evidence="13" type="ORF">MJAP1_000477</name>
</gene>
<name>A0AAF0EUT0_9BASI</name>
<dbReference type="SMART" id="SM00326">
    <property type="entry name" value="SH3"/>
    <property type="match status" value="1"/>
</dbReference>
<evidence type="ECO:0000256" key="5">
    <source>
        <dbReference type="ARBA" id="ARBA00022692"/>
    </source>
</evidence>
<dbReference type="Gene3D" id="2.30.30.40">
    <property type="entry name" value="SH3 Domains"/>
    <property type="match status" value="1"/>
</dbReference>
<evidence type="ECO:0000256" key="2">
    <source>
        <dbReference type="ARBA" id="ARBA00009739"/>
    </source>
</evidence>
<evidence type="ECO:0000256" key="1">
    <source>
        <dbReference type="ARBA" id="ARBA00004651"/>
    </source>
</evidence>
<feature type="transmembrane region" description="Helical" evidence="11">
    <location>
        <begin position="84"/>
        <end position="104"/>
    </location>
</feature>
<feature type="region of interest" description="Disordered" evidence="10">
    <location>
        <begin position="304"/>
        <end position="343"/>
    </location>
</feature>
<dbReference type="GO" id="GO:0030833">
    <property type="term" value="P:regulation of actin filament polymerization"/>
    <property type="evidence" value="ECO:0007669"/>
    <property type="project" value="TreeGrafter"/>
</dbReference>
<reference evidence="13" key="1">
    <citation type="submission" date="2023-03" db="EMBL/GenBank/DDBJ databases">
        <title>Mating type loci evolution in Malassezia.</title>
        <authorList>
            <person name="Coelho M.A."/>
        </authorList>
    </citation>
    <scope>NUCLEOTIDE SEQUENCE</scope>
    <source>
        <strain evidence="13">CBS 9431</strain>
    </source>
</reference>
<evidence type="ECO:0000256" key="7">
    <source>
        <dbReference type="ARBA" id="ARBA00023016"/>
    </source>
</evidence>
<evidence type="ECO:0000256" key="6">
    <source>
        <dbReference type="ARBA" id="ARBA00022989"/>
    </source>
</evidence>
<evidence type="ECO:0000256" key="4">
    <source>
        <dbReference type="ARBA" id="ARBA00022475"/>
    </source>
</evidence>
<comment type="similarity">
    <text evidence="2">Belongs to the SHO1 family.</text>
</comment>
<dbReference type="PRINTS" id="PR00452">
    <property type="entry name" value="SH3DOMAIN"/>
</dbReference>
<feature type="transmembrane region" description="Helical" evidence="11">
    <location>
        <begin position="20"/>
        <end position="43"/>
    </location>
</feature>
<evidence type="ECO:0000256" key="10">
    <source>
        <dbReference type="SAM" id="MobiDB-lite"/>
    </source>
</evidence>
<keyword evidence="4" id="KW-1003">Cell membrane</keyword>
<protein>
    <submittedName>
        <fullName evidence="13">Transmembrane osmosensor</fullName>
    </submittedName>
</protein>
<dbReference type="PROSITE" id="PS50002">
    <property type="entry name" value="SH3"/>
    <property type="match status" value="1"/>
</dbReference>
<comment type="subcellular location">
    <subcellularLocation>
        <location evidence="1">Cell membrane</location>
        <topology evidence="1">Multi-pass membrane protein</topology>
    </subcellularLocation>
</comment>
<keyword evidence="8 11" id="KW-0472">Membrane</keyword>
<feature type="region of interest" description="Disordered" evidence="10">
    <location>
        <begin position="233"/>
        <end position="252"/>
    </location>
</feature>
<dbReference type="SUPFAM" id="SSF50044">
    <property type="entry name" value="SH3-domain"/>
    <property type="match status" value="1"/>
</dbReference>
<evidence type="ECO:0000256" key="11">
    <source>
        <dbReference type="SAM" id="Phobius"/>
    </source>
</evidence>
<evidence type="ECO:0000256" key="9">
    <source>
        <dbReference type="PROSITE-ProRule" id="PRU00192"/>
    </source>
</evidence>
<evidence type="ECO:0000313" key="13">
    <source>
        <dbReference type="EMBL" id="WFD37533.1"/>
    </source>
</evidence>
<dbReference type="InterPro" id="IPR001452">
    <property type="entry name" value="SH3_domain"/>
</dbReference>
<proteinExistence type="inferred from homology"/>
<feature type="domain" description="SH3" evidence="12">
    <location>
        <begin position="345"/>
        <end position="404"/>
    </location>
</feature>
<dbReference type="PANTHER" id="PTHR15735:SF20">
    <property type="entry name" value="HIGH OSMOLARITY SIGNALING PROTEIN SHO1"/>
    <property type="match status" value="1"/>
</dbReference>
<dbReference type="InterPro" id="IPR035522">
    <property type="entry name" value="Sho1_SH3"/>
</dbReference>
<sequence>MARGLPGLDRVGGKNAIGLSILGIGALLGFIGWWVAFISQCVAESRGHFSRARHVWFTVWIDLALVIAVIFLMVTGSVGFFKPLLIPFLIVGIVMSVLGTDLCIYSSYGDMQAVGAGYLLLAIACIIWLLYLTYVESTEGNAVGGTSGGFTGAGLGSGSATATGAGVGAGVGAVGAGAGGALASAGNGATSGFGNLRNRFSLGKNSTSKVPGLNGGNFGADQINNSVDNAGIPSGQSVPTGVVSHSPSVPDNSAQIRAVDSSVVPESLPSQSQFATPGSHGPANGFGGLSTGVSNSNLGMNSASSYPPQFGGDASLAPPILAGNPTTLESAAPQGAPQSLETGAPRVQRAEALYSYKASEDDPTEISFNKGDILEIVDSSGKWWQAHRANGELGIVPSNYLQML</sequence>
<keyword evidence="7" id="KW-0346">Stress response</keyword>
<dbReference type="RefSeq" id="XP_060120430.1">
    <property type="nucleotide sequence ID" value="XM_060264447.1"/>
</dbReference>
<dbReference type="Pfam" id="PF00018">
    <property type="entry name" value="SH3_1"/>
    <property type="match status" value="1"/>
</dbReference>
<keyword evidence="14" id="KW-1185">Reference proteome</keyword>
<accession>A0AAF0EUT0</accession>
<keyword evidence="3 9" id="KW-0728">SH3 domain</keyword>
<dbReference type="Proteomes" id="UP001217754">
    <property type="component" value="Chromosome 1"/>
</dbReference>
<dbReference type="EMBL" id="CP119958">
    <property type="protein sequence ID" value="WFD37533.1"/>
    <property type="molecule type" value="Genomic_DNA"/>
</dbReference>
<evidence type="ECO:0000259" key="12">
    <source>
        <dbReference type="PROSITE" id="PS50002"/>
    </source>
</evidence>
<dbReference type="GeneID" id="85224126"/>
<evidence type="ECO:0000256" key="8">
    <source>
        <dbReference type="ARBA" id="ARBA00023136"/>
    </source>
</evidence>
<dbReference type="GO" id="GO:0005886">
    <property type="term" value="C:plasma membrane"/>
    <property type="evidence" value="ECO:0007669"/>
    <property type="project" value="UniProtKB-SubCell"/>
</dbReference>
<dbReference type="InterPro" id="IPR036028">
    <property type="entry name" value="SH3-like_dom_sf"/>
</dbReference>
<dbReference type="PANTHER" id="PTHR15735">
    <property type="entry name" value="FCH AND DOUBLE SH3 DOMAINS PROTEIN"/>
    <property type="match status" value="1"/>
</dbReference>
<evidence type="ECO:0000313" key="14">
    <source>
        <dbReference type="Proteomes" id="UP001217754"/>
    </source>
</evidence>
<keyword evidence="5 11" id="KW-0812">Transmembrane</keyword>
<organism evidence="13 14">
    <name type="scientific">Malassezia japonica</name>
    <dbReference type="NCBI Taxonomy" id="223818"/>
    <lineage>
        <taxon>Eukaryota</taxon>
        <taxon>Fungi</taxon>
        <taxon>Dikarya</taxon>
        <taxon>Basidiomycota</taxon>
        <taxon>Ustilaginomycotina</taxon>
        <taxon>Malasseziomycetes</taxon>
        <taxon>Malasseziales</taxon>
        <taxon>Malasseziaceae</taxon>
        <taxon>Malassezia</taxon>
    </lineage>
</organism>
<dbReference type="AlphaFoldDB" id="A0AAF0EUT0"/>
<evidence type="ECO:0000256" key="3">
    <source>
        <dbReference type="ARBA" id="ARBA00022443"/>
    </source>
</evidence>
<feature type="transmembrane region" description="Helical" evidence="11">
    <location>
        <begin position="116"/>
        <end position="134"/>
    </location>
</feature>
<feature type="region of interest" description="Disordered" evidence="10">
    <location>
        <begin position="268"/>
        <end position="290"/>
    </location>
</feature>
<feature type="transmembrane region" description="Helical" evidence="11">
    <location>
        <begin position="55"/>
        <end position="78"/>
    </location>
</feature>
<keyword evidence="6 11" id="KW-1133">Transmembrane helix</keyword>
<dbReference type="CDD" id="cd11855">
    <property type="entry name" value="SH3_Sho1p"/>
    <property type="match status" value="1"/>
</dbReference>